<feature type="region of interest" description="Disordered" evidence="1">
    <location>
        <begin position="21"/>
        <end position="40"/>
    </location>
</feature>
<organism evidence="3 4">
    <name type="scientific">Sipha flava</name>
    <name type="common">yellow sugarcane aphid</name>
    <dbReference type="NCBI Taxonomy" id="143950"/>
    <lineage>
        <taxon>Eukaryota</taxon>
        <taxon>Metazoa</taxon>
        <taxon>Ecdysozoa</taxon>
        <taxon>Arthropoda</taxon>
        <taxon>Hexapoda</taxon>
        <taxon>Insecta</taxon>
        <taxon>Pterygota</taxon>
        <taxon>Neoptera</taxon>
        <taxon>Paraneoptera</taxon>
        <taxon>Hemiptera</taxon>
        <taxon>Sternorrhyncha</taxon>
        <taxon>Aphidomorpha</taxon>
        <taxon>Aphidoidea</taxon>
        <taxon>Aphididae</taxon>
        <taxon>Sipha</taxon>
    </lineage>
</organism>
<dbReference type="SMART" id="SM00597">
    <property type="entry name" value="ZnF_TTF"/>
    <property type="match status" value="1"/>
</dbReference>
<reference evidence="4" key="1">
    <citation type="submission" date="2025-08" db="UniProtKB">
        <authorList>
            <consortium name="RefSeq"/>
        </authorList>
    </citation>
    <scope>IDENTIFICATION</scope>
    <source>
        <tissue evidence="4">Whole body</tissue>
    </source>
</reference>
<dbReference type="GeneID" id="112686613"/>
<feature type="domain" description="TTF-type" evidence="2">
    <location>
        <begin position="55"/>
        <end position="144"/>
    </location>
</feature>
<name>A0A8B8FWQ5_9HEMI</name>
<dbReference type="InterPro" id="IPR006580">
    <property type="entry name" value="Znf_TTF"/>
</dbReference>
<keyword evidence="3" id="KW-1185">Reference proteome</keyword>
<evidence type="ECO:0000259" key="2">
    <source>
        <dbReference type="SMART" id="SM00597"/>
    </source>
</evidence>
<evidence type="ECO:0000313" key="4">
    <source>
        <dbReference type="RefSeq" id="XP_025414771.1"/>
    </source>
</evidence>
<evidence type="ECO:0000313" key="3">
    <source>
        <dbReference type="Proteomes" id="UP000694846"/>
    </source>
</evidence>
<feature type="compositionally biased region" description="Acidic residues" evidence="1">
    <location>
        <begin position="25"/>
        <end position="34"/>
    </location>
</feature>
<dbReference type="AlphaFoldDB" id="A0A8B8FWQ5"/>
<dbReference type="PANTHER" id="PTHR45749:SF21">
    <property type="entry name" value="DUF4371 DOMAIN-CONTAINING PROTEIN"/>
    <property type="match status" value="1"/>
</dbReference>
<proteinExistence type="predicted"/>
<dbReference type="Proteomes" id="UP000694846">
    <property type="component" value="Unplaced"/>
</dbReference>
<evidence type="ECO:0000256" key="1">
    <source>
        <dbReference type="SAM" id="MobiDB-lite"/>
    </source>
</evidence>
<accession>A0A8B8FWQ5</accession>
<protein>
    <submittedName>
        <fullName evidence="4">Uncharacterized protein LOC112686613</fullName>
    </submittedName>
</protein>
<dbReference type="PANTHER" id="PTHR45749">
    <property type="match status" value="1"/>
</dbReference>
<gene>
    <name evidence="4" type="primary">LOC112686613</name>
</gene>
<sequence length="222" mass="25610">MNEKRNNSSILSFFQKKNKPNDLVVTDEDEDVNPDDPQPIPLVQQETVRLTDNEKNLKFQYSWLVQFKWLQYSKEQNGAYSRICILFSHGTIEKGAHQSLGNLVTVKFDSWKKAIGAKGQFQTHANTNYNKTCQQGIALRGHRENKPLINQNDISTELTNDDNDGNFRQLLRFRVDFGDKDLEDYLQNSPKHVLYVNINKSKAFTVLADEITDISNKDQLTI</sequence>
<dbReference type="RefSeq" id="XP_025414771.1">
    <property type="nucleotide sequence ID" value="XM_025558986.1"/>
</dbReference>